<dbReference type="Pfam" id="PF18758">
    <property type="entry name" value="KDZ"/>
    <property type="match status" value="1"/>
</dbReference>
<dbReference type="Proteomes" id="UP000030653">
    <property type="component" value="Unassembled WGS sequence"/>
</dbReference>
<gene>
    <name evidence="1" type="ORF">DACRYDRAFT_51943</name>
</gene>
<sequence>LALGYNIGCDFLKTVSCSCIAEASWDLNLHFYVGMLHGYVHNQKCQLHFDPCILSTAGLEDFKTNEWIFSWQNGTAHLFWYGSKFHCHMSLHLFWE</sequence>
<dbReference type="OrthoDB" id="3251205at2759"/>
<reference evidence="1 2" key="1">
    <citation type="journal article" date="2012" name="Science">
        <title>The Paleozoic origin of enzymatic lignin decomposition reconstructed from 31 fungal genomes.</title>
        <authorList>
            <person name="Floudas D."/>
            <person name="Binder M."/>
            <person name="Riley R."/>
            <person name="Barry K."/>
            <person name="Blanchette R.A."/>
            <person name="Henrissat B."/>
            <person name="Martinez A.T."/>
            <person name="Otillar R."/>
            <person name="Spatafora J.W."/>
            <person name="Yadav J.S."/>
            <person name="Aerts A."/>
            <person name="Benoit I."/>
            <person name="Boyd A."/>
            <person name="Carlson A."/>
            <person name="Copeland A."/>
            <person name="Coutinho P.M."/>
            <person name="de Vries R.P."/>
            <person name="Ferreira P."/>
            <person name="Findley K."/>
            <person name="Foster B."/>
            <person name="Gaskell J."/>
            <person name="Glotzer D."/>
            <person name="Gorecki P."/>
            <person name="Heitman J."/>
            <person name="Hesse C."/>
            <person name="Hori C."/>
            <person name="Igarashi K."/>
            <person name="Jurgens J.A."/>
            <person name="Kallen N."/>
            <person name="Kersten P."/>
            <person name="Kohler A."/>
            <person name="Kuees U."/>
            <person name="Kumar T.K.A."/>
            <person name="Kuo A."/>
            <person name="LaButti K."/>
            <person name="Larrondo L.F."/>
            <person name="Lindquist E."/>
            <person name="Ling A."/>
            <person name="Lombard V."/>
            <person name="Lucas S."/>
            <person name="Lundell T."/>
            <person name="Martin R."/>
            <person name="McLaughlin D.J."/>
            <person name="Morgenstern I."/>
            <person name="Morin E."/>
            <person name="Murat C."/>
            <person name="Nagy L.G."/>
            <person name="Nolan M."/>
            <person name="Ohm R.A."/>
            <person name="Patyshakuliyeva A."/>
            <person name="Rokas A."/>
            <person name="Ruiz-Duenas F.J."/>
            <person name="Sabat G."/>
            <person name="Salamov A."/>
            <person name="Samejima M."/>
            <person name="Schmutz J."/>
            <person name="Slot J.C."/>
            <person name="St John F."/>
            <person name="Stenlid J."/>
            <person name="Sun H."/>
            <person name="Sun S."/>
            <person name="Syed K."/>
            <person name="Tsang A."/>
            <person name="Wiebenga A."/>
            <person name="Young D."/>
            <person name="Pisabarro A."/>
            <person name="Eastwood D.C."/>
            <person name="Martin F."/>
            <person name="Cullen D."/>
            <person name="Grigoriev I.V."/>
            <person name="Hibbett D.S."/>
        </authorList>
    </citation>
    <scope>NUCLEOTIDE SEQUENCE [LARGE SCALE GENOMIC DNA]</scope>
    <source>
        <strain evidence="1 2">DJM-731 SS1</strain>
    </source>
</reference>
<dbReference type="GeneID" id="63690134"/>
<name>M5G0U8_DACPD</name>
<evidence type="ECO:0000313" key="2">
    <source>
        <dbReference type="Proteomes" id="UP000030653"/>
    </source>
</evidence>
<dbReference type="EMBL" id="JH795862">
    <property type="protein sequence ID" value="EJU02369.1"/>
    <property type="molecule type" value="Genomic_DNA"/>
</dbReference>
<organism evidence="1 2">
    <name type="scientific">Dacryopinax primogenitus (strain DJM 731)</name>
    <name type="common">Brown rot fungus</name>
    <dbReference type="NCBI Taxonomy" id="1858805"/>
    <lineage>
        <taxon>Eukaryota</taxon>
        <taxon>Fungi</taxon>
        <taxon>Dikarya</taxon>
        <taxon>Basidiomycota</taxon>
        <taxon>Agaricomycotina</taxon>
        <taxon>Dacrymycetes</taxon>
        <taxon>Dacrymycetales</taxon>
        <taxon>Dacrymycetaceae</taxon>
        <taxon>Dacryopinax</taxon>
    </lineage>
</organism>
<protein>
    <recommendedName>
        <fullName evidence="3">CxC2-like cysteine cluster KDZ transposase-associated domain-containing protein</fullName>
    </recommendedName>
</protein>
<dbReference type="AlphaFoldDB" id="M5G0U8"/>
<evidence type="ECO:0000313" key="1">
    <source>
        <dbReference type="EMBL" id="EJU02369.1"/>
    </source>
</evidence>
<evidence type="ECO:0008006" key="3">
    <source>
        <dbReference type="Google" id="ProtNLM"/>
    </source>
</evidence>
<proteinExistence type="predicted"/>
<dbReference type="HOGENOM" id="CLU_091791_2_0_1"/>
<dbReference type="RefSeq" id="XP_040629263.1">
    <property type="nucleotide sequence ID" value="XM_040775072.1"/>
</dbReference>
<accession>M5G0U8</accession>
<dbReference type="InterPro" id="IPR040521">
    <property type="entry name" value="KDZ"/>
</dbReference>
<feature type="non-terminal residue" evidence="1">
    <location>
        <position position="1"/>
    </location>
</feature>
<keyword evidence="2" id="KW-1185">Reference proteome</keyword>